<name>W8T1R4_PEPAC</name>
<dbReference type="PATRIC" id="fig|1286171.3.peg.291"/>
<dbReference type="Gene3D" id="3.30.70.2170">
    <property type="match status" value="1"/>
</dbReference>
<keyword evidence="11" id="KW-1185">Reference proteome</keyword>
<dbReference type="PANTHER" id="PTHR11629">
    <property type="entry name" value="VACUOLAR PROTON ATPASES"/>
    <property type="match status" value="1"/>
</dbReference>
<keyword evidence="7 9" id="KW-0472">Membrane</keyword>
<dbReference type="RefSeq" id="WP_025434692.1">
    <property type="nucleotide sequence ID" value="NZ_CP007452.1"/>
</dbReference>
<feature type="transmembrane region" description="Helical" evidence="9">
    <location>
        <begin position="604"/>
        <end position="625"/>
    </location>
</feature>
<protein>
    <submittedName>
        <fullName evidence="10">V-type sodium ATPase subunit I</fullName>
    </submittedName>
</protein>
<proteinExistence type="inferred from homology"/>
<dbReference type="InterPro" id="IPR002490">
    <property type="entry name" value="V-ATPase_116kDa_su"/>
</dbReference>
<keyword evidence="5 9" id="KW-1133">Transmembrane helix</keyword>
<evidence type="ECO:0000256" key="3">
    <source>
        <dbReference type="ARBA" id="ARBA00022448"/>
    </source>
</evidence>
<dbReference type="GO" id="GO:0033179">
    <property type="term" value="C:proton-transporting V-type ATPase, V0 domain"/>
    <property type="evidence" value="ECO:0007669"/>
    <property type="project" value="InterPro"/>
</dbReference>
<dbReference type="AlphaFoldDB" id="W8T1R4"/>
<evidence type="ECO:0000256" key="6">
    <source>
        <dbReference type="ARBA" id="ARBA00023065"/>
    </source>
</evidence>
<evidence type="ECO:0000313" key="11">
    <source>
        <dbReference type="Proteomes" id="UP000019591"/>
    </source>
</evidence>
<feature type="transmembrane region" description="Helical" evidence="9">
    <location>
        <begin position="374"/>
        <end position="399"/>
    </location>
</feature>
<accession>W8T1R4</accession>
<feature type="transmembrane region" description="Helical" evidence="9">
    <location>
        <begin position="449"/>
        <end position="471"/>
    </location>
</feature>
<comment type="similarity">
    <text evidence="2">Belongs to the V-ATPase 116 kDa subunit family.</text>
</comment>
<dbReference type="Gene3D" id="1.20.1460.20">
    <property type="match status" value="1"/>
</dbReference>
<feature type="coiled-coil region" evidence="8">
    <location>
        <begin position="234"/>
        <end position="261"/>
    </location>
</feature>
<feature type="transmembrane region" description="Helical" evidence="9">
    <location>
        <begin position="411"/>
        <end position="429"/>
    </location>
</feature>
<dbReference type="GO" id="GO:0046961">
    <property type="term" value="F:proton-transporting ATPase activity, rotational mechanism"/>
    <property type="evidence" value="ECO:0007669"/>
    <property type="project" value="InterPro"/>
</dbReference>
<dbReference type="PANTHER" id="PTHR11629:SF63">
    <property type="entry name" value="V-TYPE PROTON ATPASE SUBUNIT A"/>
    <property type="match status" value="1"/>
</dbReference>
<evidence type="ECO:0000256" key="9">
    <source>
        <dbReference type="SAM" id="Phobius"/>
    </source>
</evidence>
<gene>
    <name evidence="10" type="primary">ntpI</name>
    <name evidence="10" type="ORF">EAL2_c03510</name>
</gene>
<dbReference type="EMBL" id="CP007452">
    <property type="protein sequence ID" value="AHM55654.1"/>
    <property type="molecule type" value="Genomic_DNA"/>
</dbReference>
<evidence type="ECO:0000256" key="8">
    <source>
        <dbReference type="SAM" id="Coils"/>
    </source>
</evidence>
<dbReference type="KEGG" id="eac:EAL2_c03510"/>
<evidence type="ECO:0000256" key="1">
    <source>
        <dbReference type="ARBA" id="ARBA00004141"/>
    </source>
</evidence>
<evidence type="ECO:0000256" key="2">
    <source>
        <dbReference type="ARBA" id="ARBA00009904"/>
    </source>
</evidence>
<dbReference type="GO" id="GO:0016471">
    <property type="term" value="C:vacuolar proton-transporting V-type ATPase complex"/>
    <property type="evidence" value="ECO:0007669"/>
    <property type="project" value="TreeGrafter"/>
</dbReference>
<dbReference type="STRING" id="1286171.EAL2_c03510"/>
<dbReference type="GO" id="GO:0007035">
    <property type="term" value="P:vacuolar acidification"/>
    <property type="evidence" value="ECO:0007669"/>
    <property type="project" value="TreeGrafter"/>
</dbReference>
<keyword evidence="8" id="KW-0175">Coiled coil</keyword>
<feature type="transmembrane region" description="Helical" evidence="9">
    <location>
        <begin position="483"/>
        <end position="505"/>
    </location>
</feature>
<dbReference type="HOGENOM" id="CLU_025558_0_1_9"/>
<dbReference type="Proteomes" id="UP000019591">
    <property type="component" value="Chromosome"/>
</dbReference>
<evidence type="ECO:0000256" key="7">
    <source>
        <dbReference type="ARBA" id="ARBA00023136"/>
    </source>
</evidence>
<dbReference type="eggNOG" id="COG1269">
    <property type="taxonomic scope" value="Bacteria"/>
</dbReference>
<dbReference type="OrthoDB" id="9803814at2"/>
<keyword evidence="4 9" id="KW-0812">Transmembrane</keyword>
<keyword evidence="6" id="KW-0406">Ion transport</keyword>
<reference evidence="10 11" key="1">
    <citation type="journal article" date="2014" name="Genome Announc.">
        <title>Complete Genome Sequence of Amino Acid-Utilizing Eubacterium acidaminophilum al-2 (DSM 3953).</title>
        <authorList>
            <person name="Poehlein A."/>
            <person name="Andreesen J.R."/>
            <person name="Daniel R."/>
        </authorList>
    </citation>
    <scope>NUCLEOTIDE SEQUENCE [LARGE SCALE GENOMIC DNA]</scope>
    <source>
        <strain evidence="10 11">DSM 3953</strain>
    </source>
</reference>
<dbReference type="GO" id="GO:0051117">
    <property type="term" value="F:ATPase binding"/>
    <property type="evidence" value="ECO:0007669"/>
    <property type="project" value="TreeGrafter"/>
</dbReference>
<dbReference type="Pfam" id="PF01496">
    <property type="entry name" value="V_ATPase_I"/>
    <property type="match status" value="2"/>
</dbReference>
<evidence type="ECO:0000313" key="10">
    <source>
        <dbReference type="EMBL" id="AHM55654.1"/>
    </source>
</evidence>
<feature type="transmembrane region" description="Helical" evidence="9">
    <location>
        <begin position="511"/>
        <end position="530"/>
    </location>
</feature>
<evidence type="ECO:0000256" key="5">
    <source>
        <dbReference type="ARBA" id="ARBA00022989"/>
    </source>
</evidence>
<evidence type="ECO:0000256" key="4">
    <source>
        <dbReference type="ARBA" id="ARBA00022692"/>
    </source>
</evidence>
<dbReference type="Gene3D" id="3.30.70.2750">
    <property type="match status" value="1"/>
</dbReference>
<organism evidence="10 11">
    <name type="scientific">Peptoclostridium acidaminophilum DSM 3953</name>
    <dbReference type="NCBI Taxonomy" id="1286171"/>
    <lineage>
        <taxon>Bacteria</taxon>
        <taxon>Bacillati</taxon>
        <taxon>Bacillota</taxon>
        <taxon>Clostridia</taxon>
        <taxon>Peptostreptococcales</taxon>
        <taxon>Peptoclostridiaceae</taxon>
        <taxon>Peptoclostridium</taxon>
    </lineage>
</organism>
<feature type="transmembrane region" description="Helical" evidence="9">
    <location>
        <begin position="574"/>
        <end position="598"/>
    </location>
</feature>
<comment type="subcellular location">
    <subcellularLocation>
        <location evidence="1">Membrane</location>
        <topology evidence="1">Multi-pass membrane protein</topology>
    </subcellularLocation>
</comment>
<sequence length="655" mass="74041">MAVERMELMTVAGPTDNIEEVLRSVVLLEKVHIESSIKKAGEGSPTLCMLEEGEGEMECDIRPYSEFEDFAELEKKMTIIKGYFGIEFHVDKKLITSECTYKRCRQELEWLYSKIEPLHKEVVDKEYRLAALLEFKDSIKYTGALDVTIEELEQMKYFDFRIGTLSKEKRLKLKESYDSITAAIFHIGSSEKEEVYLAVYPDEIEEDTDKVLKSLNFHDIQIPPEIKGNPGQAIAAIDETIAMLEGEIGSLKAELEGFREEYGEELLKAYNMLLVQKQIERMKRKMAFTENFFFLTGWVPRNDKALVLESLEKADERVVVVWSRGSKAQSQSLTRPPTKLRNNWFIKPFENLVKMYGVPSYDELDPTTFLGITYMLLFGAMFGDVGQGAVLFFTGLYLALKVEKFKAYGSILTRIGASSAVFGFMYGSIFGFEHVLPALLVRPIENINFVLVSSVVFGVILLVMSFGYNIVNSIKQRNMKDGLFGRNGVTGLIFYIVLLVMIYQVLTSADILNVTVGVAMAVVLIALMVVREPLSNIIMKKRPLYHESPSQYYIESGFDIFETLMSMASNTISFIRVGAFALNHAGLFMAFLTMASLMGSPAGSAIMIIIGNIVIIALEGLIVFIQGLRLEYYELFSKYFKGEGREFDPVKMSAE</sequence>
<keyword evidence="3" id="KW-0813">Transport</keyword>